<feature type="region of interest" description="Disordered" evidence="9">
    <location>
        <begin position="61"/>
        <end position="180"/>
    </location>
</feature>
<keyword evidence="2" id="KW-0805">Transcription regulation</keyword>
<feature type="compositionally biased region" description="Low complexity" evidence="9">
    <location>
        <begin position="122"/>
        <end position="132"/>
    </location>
</feature>
<dbReference type="EnsemblMetazoa" id="XM_022790533">
    <property type="protein sequence ID" value="XP_022646268"/>
    <property type="gene ID" value="LOC111244017"/>
</dbReference>
<reference evidence="13" key="1">
    <citation type="submission" date="2021-01" db="UniProtKB">
        <authorList>
            <consortium name="EnsemblMetazoa"/>
        </authorList>
    </citation>
    <scope>IDENTIFICATION</scope>
</reference>
<dbReference type="RefSeq" id="XP_022646268.1">
    <property type="nucleotide sequence ID" value="XM_022790533.1"/>
</dbReference>
<dbReference type="EnsemblMetazoa" id="XM_022790539">
    <property type="protein sequence ID" value="XP_022646274"/>
    <property type="gene ID" value="LOC111244017"/>
</dbReference>
<dbReference type="EnsemblMetazoa" id="XM_022790541">
    <property type="protein sequence ID" value="XP_022646276"/>
    <property type="gene ID" value="LOC111244017"/>
</dbReference>
<feature type="compositionally biased region" description="Polar residues" evidence="9">
    <location>
        <begin position="109"/>
        <end position="120"/>
    </location>
</feature>
<dbReference type="InterPro" id="IPR044866">
    <property type="entry name" value="HNF_P1"/>
</dbReference>
<dbReference type="Pfam" id="PF00046">
    <property type="entry name" value="Homeodomain"/>
    <property type="match status" value="1"/>
</dbReference>
<evidence type="ECO:0000256" key="5">
    <source>
        <dbReference type="ARBA" id="ARBA00023163"/>
    </source>
</evidence>
<organism evidence="13 14">
    <name type="scientific">Varroa destructor</name>
    <name type="common">Honeybee mite</name>
    <dbReference type="NCBI Taxonomy" id="109461"/>
    <lineage>
        <taxon>Eukaryota</taxon>
        <taxon>Metazoa</taxon>
        <taxon>Ecdysozoa</taxon>
        <taxon>Arthropoda</taxon>
        <taxon>Chelicerata</taxon>
        <taxon>Arachnida</taxon>
        <taxon>Acari</taxon>
        <taxon>Parasitiformes</taxon>
        <taxon>Mesostigmata</taxon>
        <taxon>Gamasina</taxon>
        <taxon>Dermanyssoidea</taxon>
        <taxon>Varroidae</taxon>
        <taxon>Varroa</taxon>
    </lineage>
</organism>
<keyword evidence="6 7" id="KW-0539">Nucleus</keyword>
<feature type="region of interest" description="Disordered" evidence="9">
    <location>
        <begin position="476"/>
        <end position="576"/>
    </location>
</feature>
<dbReference type="RefSeq" id="XP_022646266.1">
    <property type="nucleotide sequence ID" value="XM_022790531.1"/>
</dbReference>
<dbReference type="InterPro" id="IPR009057">
    <property type="entry name" value="Homeodomain-like_sf"/>
</dbReference>
<dbReference type="InterPro" id="IPR010982">
    <property type="entry name" value="Lambda_DNA-bd_dom_sf"/>
</dbReference>
<feature type="compositionally biased region" description="Polar residues" evidence="9">
    <location>
        <begin position="553"/>
        <end position="576"/>
    </location>
</feature>
<dbReference type="InterPro" id="IPR001356">
    <property type="entry name" value="HD"/>
</dbReference>
<evidence type="ECO:0000256" key="2">
    <source>
        <dbReference type="ARBA" id="ARBA00023015"/>
    </source>
</evidence>
<dbReference type="PANTHER" id="PTHR14618">
    <property type="entry name" value="HOMEODOX-CONTAINING PROTEIN 1 HMBOX1"/>
    <property type="match status" value="1"/>
</dbReference>
<dbReference type="RefSeq" id="XP_022646276.1">
    <property type="nucleotide sequence ID" value="XM_022790541.1"/>
</dbReference>
<dbReference type="InterPro" id="IPR006899">
    <property type="entry name" value="HNF-1_N"/>
</dbReference>
<feature type="DNA-binding region" description="Homeobox" evidence="7">
    <location>
        <begin position="357"/>
        <end position="431"/>
    </location>
</feature>
<evidence type="ECO:0000313" key="13">
    <source>
        <dbReference type="EnsemblMetazoa" id="XP_022646266"/>
    </source>
</evidence>
<accession>A0A7M7JD96</accession>
<evidence type="ECO:0000313" key="14">
    <source>
        <dbReference type="Proteomes" id="UP000594260"/>
    </source>
</evidence>
<dbReference type="PROSITE" id="PS50071">
    <property type="entry name" value="HOMEOBOX_2"/>
    <property type="match status" value="1"/>
</dbReference>
<dbReference type="Pfam" id="PF04814">
    <property type="entry name" value="HNF-1_N"/>
    <property type="match status" value="1"/>
</dbReference>
<dbReference type="RefSeq" id="XP_022646275.1">
    <property type="nucleotide sequence ID" value="XM_022790540.1"/>
</dbReference>
<dbReference type="Gene3D" id="1.10.10.60">
    <property type="entry name" value="Homeodomain-like"/>
    <property type="match status" value="1"/>
</dbReference>
<evidence type="ECO:0000259" key="10">
    <source>
        <dbReference type="PROSITE" id="PS50071"/>
    </source>
</evidence>
<dbReference type="PROSITE" id="PS51936">
    <property type="entry name" value="POU_4"/>
    <property type="match status" value="1"/>
</dbReference>
<dbReference type="EnsemblMetazoa" id="XM_022790535">
    <property type="protein sequence ID" value="XP_022646270"/>
    <property type="gene ID" value="LOC111244017"/>
</dbReference>
<dbReference type="Proteomes" id="UP000594260">
    <property type="component" value="Unplaced"/>
</dbReference>
<dbReference type="EnsemblMetazoa" id="XM_022790537">
    <property type="protein sequence ID" value="XP_022646272"/>
    <property type="gene ID" value="LOC111244017"/>
</dbReference>
<dbReference type="SUPFAM" id="SSF46689">
    <property type="entry name" value="Homeodomain-like"/>
    <property type="match status" value="1"/>
</dbReference>
<dbReference type="EnsemblMetazoa" id="XM_022790531">
    <property type="protein sequence ID" value="XP_022646266"/>
    <property type="gene ID" value="LOC111244017"/>
</dbReference>
<dbReference type="KEGG" id="vde:111244017"/>
<dbReference type="RefSeq" id="XP_022646267.1">
    <property type="nucleotide sequence ID" value="XM_022790532.1"/>
</dbReference>
<feature type="domain" description="HNF-p1" evidence="12">
    <location>
        <begin position="13"/>
        <end position="44"/>
    </location>
</feature>
<dbReference type="Gene3D" id="1.10.260.40">
    <property type="entry name" value="lambda repressor-like DNA-binding domains"/>
    <property type="match status" value="1"/>
</dbReference>
<dbReference type="AlphaFoldDB" id="A0A7M7JD96"/>
<dbReference type="RefSeq" id="XP_022646274.1">
    <property type="nucleotide sequence ID" value="XM_022790539.1"/>
</dbReference>
<dbReference type="SUPFAM" id="SSF47413">
    <property type="entry name" value="lambda repressor-like DNA-binding domains"/>
    <property type="match status" value="1"/>
</dbReference>
<dbReference type="PROSITE" id="PS51937">
    <property type="entry name" value="HNF_P1"/>
    <property type="match status" value="1"/>
</dbReference>
<dbReference type="OMA" id="THKPSYM"/>
<dbReference type="GeneID" id="111244017"/>
<evidence type="ECO:0000256" key="6">
    <source>
        <dbReference type="ARBA" id="ARBA00023242"/>
    </source>
</evidence>
<dbReference type="RefSeq" id="XP_022646265.1">
    <property type="nucleotide sequence ID" value="XM_022790530.1"/>
</dbReference>
<dbReference type="GO" id="GO:0005634">
    <property type="term" value="C:nucleus"/>
    <property type="evidence" value="ECO:0007669"/>
    <property type="project" value="UniProtKB-SubCell"/>
</dbReference>
<feature type="compositionally biased region" description="Polar residues" evidence="9">
    <location>
        <begin position="64"/>
        <end position="76"/>
    </location>
</feature>
<dbReference type="EnsemblMetazoa" id="XM_022790538">
    <property type="protein sequence ID" value="XP_022646273"/>
    <property type="gene ID" value="LOC111244017"/>
</dbReference>
<name>A0A7M7JD96_VARDE</name>
<sequence>MKREVMDKMRERMTALFTIEQFELVRRLRASGMTKDQVALAFDKFDQLEWDLQVGGSLLRNSGGRVNSVASSSPPQVNGGRTPLHVRDQERNTSSEKEHSHAPHHHPNGNGTNGEQNGRPKSSAQSACSVSSNEDSSATEGREQMTPPLQLTLAPPHKSPPPHRASTDSSTSLLPPVLTPSETDRENLQAAAALMASWPLMAPTPSHGPPLTPNGNGSTPNGHLGVVPLQAPMSRAASLSVSGESTGTMAPYLPEDYCPPDVEELKRKGEEALLSEIRNFVMRYNIKQTMIAEMTKMSQAYVSRFFRGDIADMSERTKNTFYMWYLTCKNNPWKLGKSPPHPGVKRMVSENGDLIPLKRERFTFKSAHLAVLERYYERDPYPDAQTREQIVEECNVAVERPDRPLADREKVTLPVVNNWFNNRRKEAKKQLRQQHAAMAAAAAAQQESPPPPAFAALQQQLGWQLIQSSALAIAGAAGQSGSPPPQTQPGISLPNHPGLAGMAALAAAPHSVSAMEDDDDDSRGSYSIPEETMAIDFSEGGAAARENRESRDSASTTPANTNLSCNELSIKQEAVS</sequence>
<feature type="compositionally biased region" description="Basic and acidic residues" evidence="9">
    <location>
        <begin position="85"/>
        <end position="101"/>
    </location>
</feature>
<dbReference type="CDD" id="cd00086">
    <property type="entry name" value="homeodomain"/>
    <property type="match status" value="1"/>
</dbReference>
<dbReference type="OrthoDB" id="6515657at2759"/>
<proteinExistence type="predicted"/>
<evidence type="ECO:0000259" key="12">
    <source>
        <dbReference type="PROSITE" id="PS51937"/>
    </source>
</evidence>
<dbReference type="EnsemblMetazoa" id="XM_022790534">
    <property type="protein sequence ID" value="XP_022646269"/>
    <property type="gene ID" value="LOC111244017"/>
</dbReference>
<evidence type="ECO:0000256" key="3">
    <source>
        <dbReference type="ARBA" id="ARBA00023125"/>
    </source>
</evidence>
<feature type="compositionally biased region" description="Low complexity" evidence="9">
    <location>
        <begin position="488"/>
        <end position="508"/>
    </location>
</feature>
<evidence type="ECO:0000256" key="9">
    <source>
        <dbReference type="SAM" id="MobiDB-lite"/>
    </source>
</evidence>
<dbReference type="EnsemblMetazoa" id="XM_022790540">
    <property type="protein sequence ID" value="XP_022646275"/>
    <property type="gene ID" value="LOC111244017"/>
</dbReference>
<dbReference type="GO" id="GO:0045893">
    <property type="term" value="P:positive regulation of DNA-templated transcription"/>
    <property type="evidence" value="ECO:0007669"/>
    <property type="project" value="InterPro"/>
</dbReference>
<comment type="subcellular location">
    <subcellularLocation>
        <location evidence="1 7 8">Nucleus</location>
    </subcellularLocation>
</comment>
<keyword evidence="5" id="KW-0804">Transcription</keyword>
<evidence type="ECO:0000259" key="11">
    <source>
        <dbReference type="PROSITE" id="PS51936"/>
    </source>
</evidence>
<evidence type="ECO:0000256" key="1">
    <source>
        <dbReference type="ARBA" id="ARBA00004123"/>
    </source>
</evidence>
<feature type="domain" description="POU-specific atypical" evidence="11">
    <location>
        <begin position="245"/>
        <end position="341"/>
    </location>
</feature>
<feature type="domain" description="Homeobox" evidence="10">
    <location>
        <begin position="355"/>
        <end position="430"/>
    </location>
</feature>
<dbReference type="InParanoid" id="A0A7M7JD96"/>
<keyword evidence="14" id="KW-1185">Reference proteome</keyword>
<dbReference type="InterPro" id="IPR044869">
    <property type="entry name" value="HNF-1_POU"/>
</dbReference>
<dbReference type="EnsemblMetazoa" id="XM_022790530">
    <property type="protein sequence ID" value="XP_022646265"/>
    <property type="gene ID" value="LOC111244017"/>
</dbReference>
<dbReference type="RefSeq" id="XP_022646269.1">
    <property type="nucleotide sequence ID" value="XM_022790534.1"/>
</dbReference>
<dbReference type="RefSeq" id="XP_022646272.1">
    <property type="nucleotide sequence ID" value="XM_022790537.1"/>
</dbReference>
<dbReference type="GO" id="GO:0003691">
    <property type="term" value="F:double-stranded telomeric DNA binding"/>
    <property type="evidence" value="ECO:0007669"/>
    <property type="project" value="InterPro"/>
</dbReference>
<dbReference type="RefSeq" id="XP_022646270.1">
    <property type="nucleotide sequence ID" value="XM_022790535.1"/>
</dbReference>
<evidence type="ECO:0000256" key="4">
    <source>
        <dbReference type="ARBA" id="ARBA00023155"/>
    </source>
</evidence>
<evidence type="ECO:0000256" key="7">
    <source>
        <dbReference type="PROSITE-ProRule" id="PRU00108"/>
    </source>
</evidence>
<keyword evidence="4 7" id="KW-0371">Homeobox</keyword>
<protein>
    <submittedName>
        <fullName evidence="13">Uncharacterized protein</fullName>
    </submittedName>
</protein>
<dbReference type="RefSeq" id="XP_022646273.1">
    <property type="nucleotide sequence ID" value="XM_022790538.1"/>
</dbReference>
<dbReference type="PANTHER" id="PTHR14618:SF0">
    <property type="entry name" value="HOMEOBOX-CONTAINING PROTEIN 1"/>
    <property type="match status" value="1"/>
</dbReference>
<dbReference type="SMART" id="SM00389">
    <property type="entry name" value="HOX"/>
    <property type="match status" value="1"/>
</dbReference>
<dbReference type="EnsemblMetazoa" id="XM_022790532">
    <property type="protein sequence ID" value="XP_022646267"/>
    <property type="gene ID" value="LOC111244017"/>
</dbReference>
<keyword evidence="3 7" id="KW-0238">DNA-binding</keyword>
<dbReference type="InterPro" id="IPR040363">
    <property type="entry name" value="HMBOX1"/>
</dbReference>
<evidence type="ECO:0000256" key="8">
    <source>
        <dbReference type="RuleBase" id="RU000682"/>
    </source>
</evidence>